<proteinExistence type="predicted"/>
<dbReference type="AlphaFoldDB" id="A0A815XXK8"/>
<accession>A0A815XXK8</accession>
<feature type="non-terminal residue" evidence="1">
    <location>
        <position position="109"/>
    </location>
</feature>
<dbReference type="Proteomes" id="UP000663852">
    <property type="component" value="Unassembled WGS sequence"/>
</dbReference>
<sequence length="109" mass="12575">KSQTFQIGPAGRQQMYITPAGWARFGLRVLDKYDNKYWLDPFQHQQNWYRAFHGTGRACSTDFKDLNGTLDQQYAPVDAVANIYCKEFSKARVHVYGEGVYCSPNPKFV</sequence>
<organism evidence="1 2">
    <name type="scientific">Adineta ricciae</name>
    <name type="common">Rotifer</name>
    <dbReference type="NCBI Taxonomy" id="249248"/>
    <lineage>
        <taxon>Eukaryota</taxon>
        <taxon>Metazoa</taxon>
        <taxon>Spiralia</taxon>
        <taxon>Gnathifera</taxon>
        <taxon>Rotifera</taxon>
        <taxon>Eurotatoria</taxon>
        <taxon>Bdelloidea</taxon>
        <taxon>Adinetida</taxon>
        <taxon>Adinetidae</taxon>
        <taxon>Adineta</taxon>
    </lineage>
</organism>
<reference evidence="1" key="1">
    <citation type="submission" date="2021-02" db="EMBL/GenBank/DDBJ databases">
        <authorList>
            <person name="Nowell W R."/>
        </authorList>
    </citation>
    <scope>NUCLEOTIDE SEQUENCE</scope>
</reference>
<dbReference type="EMBL" id="CAJNOJ010003205">
    <property type="protein sequence ID" value="CAF1563339.1"/>
    <property type="molecule type" value="Genomic_DNA"/>
</dbReference>
<protein>
    <submittedName>
        <fullName evidence="1">Uncharacterized protein</fullName>
    </submittedName>
</protein>
<name>A0A815XXK8_ADIRI</name>
<feature type="non-terminal residue" evidence="1">
    <location>
        <position position="1"/>
    </location>
</feature>
<dbReference type="OrthoDB" id="428577at2759"/>
<gene>
    <name evidence="1" type="ORF">EDS130_LOCUS46696</name>
</gene>
<evidence type="ECO:0000313" key="1">
    <source>
        <dbReference type="EMBL" id="CAF1563339.1"/>
    </source>
</evidence>
<comment type="caution">
    <text evidence="1">The sequence shown here is derived from an EMBL/GenBank/DDBJ whole genome shotgun (WGS) entry which is preliminary data.</text>
</comment>
<evidence type="ECO:0000313" key="2">
    <source>
        <dbReference type="Proteomes" id="UP000663852"/>
    </source>
</evidence>